<gene>
    <name evidence="2" type="ORF">KCU98_g2538</name>
</gene>
<keyword evidence="1" id="KW-0175">Coiled coil</keyword>
<organism evidence="2 3">
    <name type="scientific">Aureobasidium melanogenum</name>
    <name type="common">Aureobasidium pullulans var. melanogenum</name>
    <dbReference type="NCBI Taxonomy" id="46634"/>
    <lineage>
        <taxon>Eukaryota</taxon>
        <taxon>Fungi</taxon>
        <taxon>Dikarya</taxon>
        <taxon>Ascomycota</taxon>
        <taxon>Pezizomycotina</taxon>
        <taxon>Dothideomycetes</taxon>
        <taxon>Dothideomycetidae</taxon>
        <taxon>Dothideales</taxon>
        <taxon>Saccotheciaceae</taxon>
        <taxon>Aureobasidium</taxon>
    </lineage>
</organism>
<proteinExistence type="predicted"/>
<evidence type="ECO:0000313" key="3">
    <source>
        <dbReference type="Proteomes" id="UP000729357"/>
    </source>
</evidence>
<comment type="caution">
    <text evidence="2">The sequence shown here is derived from an EMBL/GenBank/DDBJ whole genome shotgun (WGS) entry which is preliminary data.</text>
</comment>
<dbReference type="AlphaFoldDB" id="A0A9P8G1G3"/>
<dbReference type="EMBL" id="JAHFXS010000143">
    <property type="protein sequence ID" value="KAG9988524.1"/>
    <property type="molecule type" value="Genomic_DNA"/>
</dbReference>
<reference evidence="2" key="1">
    <citation type="journal article" date="2021" name="J Fungi (Basel)">
        <title>Virulence traits and population genomics of the black yeast Aureobasidium melanogenum.</title>
        <authorList>
            <person name="Cernosa A."/>
            <person name="Sun X."/>
            <person name="Gostincar C."/>
            <person name="Fang C."/>
            <person name="Gunde-Cimerman N."/>
            <person name="Song Z."/>
        </authorList>
    </citation>
    <scope>NUCLEOTIDE SEQUENCE</scope>
    <source>
        <strain evidence="2">EXF-9298</strain>
    </source>
</reference>
<name>A0A9P8G1G3_AURME</name>
<feature type="non-terminal residue" evidence="2">
    <location>
        <position position="1"/>
    </location>
</feature>
<evidence type="ECO:0000313" key="2">
    <source>
        <dbReference type="EMBL" id="KAG9988524.1"/>
    </source>
</evidence>
<feature type="coiled-coil region" evidence="1">
    <location>
        <begin position="243"/>
        <end position="270"/>
    </location>
</feature>
<evidence type="ECO:0000256" key="1">
    <source>
        <dbReference type="SAM" id="Coils"/>
    </source>
</evidence>
<keyword evidence="3" id="KW-1185">Reference proteome</keyword>
<accession>A0A9P8G1G3</accession>
<sequence length="587" mass="69200">MPHLCHDKFFPRGEGLEFLSRDDLEEAFIMNEDEQFWLIREYGEPNNRIDSPEARQIFNSDHTVNPSMLCLKREILSKINQLVDNWNVYIDLCEFDMSMEMSRGDMTIEQASQRRHNNELDSDQLMQNVHEPPEEYHRILNQFRAWRNWSPIHEPQPEQIDPLTDSTGSDMLENAMLQAESRRHFPGTLDLVSPFREPNVFDYLDVPSTTTSPRPDLNNYFFISVFLGFDPTIGREDVERYLALELTIQNRDFEQETQDIQNEIQDIVARHQILVEENRSLIDLGDRDTSVGNRYQLIQVLAQVKEAVTDVLEVFESYKKIRGIQLCRQVLVGNISRLEANRQYELYSAYSGALDECWMEVHNYHRDAERLDYLFPRHGNEEHERLTTLPTINTHLAGETVITPMGYTLTEEDFLEDVEEHSPDAHEWDFQERLRDLQTEEREASTKYQALLEEQQSLVQHGYHNTSILYRHRYIWVCEEIWEAVHDTDEAWRKFTKLQDLELREKLRAREIKIEQIERIRDETQHQRDTLTIRWMQAGIACIEAKRLVGFHAVAEHEATHANTNLFTSIVAFLTRLHRIISGALGL</sequence>
<protein>
    <submittedName>
        <fullName evidence="2">Uncharacterized protein</fullName>
    </submittedName>
</protein>
<dbReference type="Proteomes" id="UP000729357">
    <property type="component" value="Unassembled WGS sequence"/>
</dbReference>
<reference evidence="2" key="2">
    <citation type="submission" date="2021-08" db="EMBL/GenBank/DDBJ databases">
        <authorList>
            <person name="Gostincar C."/>
            <person name="Sun X."/>
            <person name="Song Z."/>
            <person name="Gunde-Cimerman N."/>
        </authorList>
    </citation>
    <scope>NUCLEOTIDE SEQUENCE</scope>
    <source>
        <strain evidence="2">EXF-9298</strain>
    </source>
</reference>